<protein>
    <submittedName>
        <fullName evidence="1">Uncharacterized protein</fullName>
    </submittedName>
</protein>
<evidence type="ECO:0000313" key="1">
    <source>
        <dbReference type="EMBL" id="CAD8077863.1"/>
    </source>
</evidence>
<name>A0A8S1MK66_PARPR</name>
<keyword evidence="2" id="KW-1185">Reference proteome</keyword>
<reference evidence="1" key="1">
    <citation type="submission" date="2021-01" db="EMBL/GenBank/DDBJ databases">
        <authorList>
            <consortium name="Genoscope - CEA"/>
            <person name="William W."/>
        </authorList>
    </citation>
    <scope>NUCLEOTIDE SEQUENCE</scope>
</reference>
<organism evidence="1 2">
    <name type="scientific">Paramecium primaurelia</name>
    <dbReference type="NCBI Taxonomy" id="5886"/>
    <lineage>
        <taxon>Eukaryota</taxon>
        <taxon>Sar</taxon>
        <taxon>Alveolata</taxon>
        <taxon>Ciliophora</taxon>
        <taxon>Intramacronucleata</taxon>
        <taxon>Oligohymenophorea</taxon>
        <taxon>Peniculida</taxon>
        <taxon>Parameciidae</taxon>
        <taxon>Paramecium</taxon>
    </lineage>
</organism>
<dbReference type="Proteomes" id="UP000688137">
    <property type="component" value="Unassembled WGS sequence"/>
</dbReference>
<evidence type="ECO:0000313" key="2">
    <source>
        <dbReference type="Proteomes" id="UP000688137"/>
    </source>
</evidence>
<comment type="caution">
    <text evidence="1">The sequence shown here is derived from an EMBL/GenBank/DDBJ whole genome shotgun (WGS) entry which is preliminary data.</text>
</comment>
<dbReference type="AlphaFoldDB" id="A0A8S1MK66"/>
<gene>
    <name evidence="1" type="ORF">PPRIM_AZ9-3.1.T0590036</name>
</gene>
<sequence>MNAIPLRYRKQSSTKSFQTILMTKVCFPSKNELILAPQLIQPTIQSKIVQQLKIQTDKPIKPTKQQVSQTKFQAAKLLKICNLDDKQSLEKVQDENSKNTLKRFNIKLIRNQDKLTLKSENQIRIRSYSTEIQTNRTNNLSKSSNKKVRFYEKVEYWVISQIDDQVGNYKYFEPIKLK</sequence>
<proteinExistence type="predicted"/>
<dbReference type="EMBL" id="CAJJDM010000060">
    <property type="protein sequence ID" value="CAD8077863.1"/>
    <property type="molecule type" value="Genomic_DNA"/>
</dbReference>
<accession>A0A8S1MK66</accession>